<reference evidence="2" key="1">
    <citation type="submission" date="2020-11" db="EMBL/GenBank/DDBJ databases">
        <authorList>
            <person name="Whitehead M."/>
        </authorList>
    </citation>
    <scope>NUCLEOTIDE SEQUENCE</scope>
    <source>
        <strain evidence="2">EGII</strain>
    </source>
</reference>
<keyword evidence="3" id="KW-1185">Reference proteome</keyword>
<gene>
    <name evidence="2" type="ORF">CCAP1982_LOCUS19789</name>
</gene>
<dbReference type="EMBL" id="CAJHJT010000056">
    <property type="protein sequence ID" value="CAD7011706.1"/>
    <property type="molecule type" value="Genomic_DNA"/>
</dbReference>
<feature type="compositionally biased region" description="Polar residues" evidence="1">
    <location>
        <begin position="43"/>
        <end position="52"/>
    </location>
</feature>
<evidence type="ECO:0000313" key="3">
    <source>
        <dbReference type="Proteomes" id="UP000606786"/>
    </source>
</evidence>
<comment type="caution">
    <text evidence="2">The sequence shown here is derived from an EMBL/GenBank/DDBJ whole genome shotgun (WGS) entry which is preliminary data.</text>
</comment>
<organism evidence="2 3">
    <name type="scientific">Ceratitis capitata</name>
    <name type="common">Mediterranean fruit fly</name>
    <name type="synonym">Tephritis capitata</name>
    <dbReference type="NCBI Taxonomy" id="7213"/>
    <lineage>
        <taxon>Eukaryota</taxon>
        <taxon>Metazoa</taxon>
        <taxon>Ecdysozoa</taxon>
        <taxon>Arthropoda</taxon>
        <taxon>Hexapoda</taxon>
        <taxon>Insecta</taxon>
        <taxon>Pterygota</taxon>
        <taxon>Neoptera</taxon>
        <taxon>Endopterygota</taxon>
        <taxon>Diptera</taxon>
        <taxon>Brachycera</taxon>
        <taxon>Muscomorpha</taxon>
        <taxon>Tephritoidea</taxon>
        <taxon>Tephritidae</taxon>
        <taxon>Ceratitis</taxon>
        <taxon>Ceratitis</taxon>
    </lineage>
</organism>
<evidence type="ECO:0000313" key="2">
    <source>
        <dbReference type="EMBL" id="CAD7011706.1"/>
    </source>
</evidence>
<dbReference type="AlphaFoldDB" id="A0A811V8F5"/>
<protein>
    <submittedName>
        <fullName evidence="2">(Mediterranean fruit fly) hypothetical protein</fullName>
    </submittedName>
</protein>
<evidence type="ECO:0000256" key="1">
    <source>
        <dbReference type="SAM" id="MobiDB-lite"/>
    </source>
</evidence>
<feature type="region of interest" description="Disordered" evidence="1">
    <location>
        <begin position="38"/>
        <end position="77"/>
    </location>
</feature>
<proteinExistence type="predicted"/>
<sequence length="77" mass="8641">MGSISQLFTSRSLFSRLNRLIVKAYKIALNLELAMRPRKHKANQATSHQLVQRHTVGNIERRVEAGPTSSAKSPADR</sequence>
<dbReference type="Proteomes" id="UP000606786">
    <property type="component" value="Unassembled WGS sequence"/>
</dbReference>
<feature type="compositionally biased region" description="Polar residues" evidence="1">
    <location>
        <begin position="67"/>
        <end position="77"/>
    </location>
</feature>
<name>A0A811V8F5_CERCA</name>
<accession>A0A811V8F5</accession>